<dbReference type="AlphaFoldDB" id="A0A699HBW6"/>
<evidence type="ECO:0000259" key="1">
    <source>
        <dbReference type="Pfam" id="PF13976"/>
    </source>
</evidence>
<evidence type="ECO:0000313" key="2">
    <source>
        <dbReference type="EMBL" id="GEX60526.1"/>
    </source>
</evidence>
<comment type="caution">
    <text evidence="2">The sequence shown here is derived from an EMBL/GenBank/DDBJ whole genome shotgun (WGS) entry which is preliminary data.</text>
</comment>
<reference evidence="2" key="1">
    <citation type="journal article" date="2019" name="Sci. Rep.">
        <title>Draft genome of Tanacetum cinerariifolium, the natural source of mosquito coil.</title>
        <authorList>
            <person name="Yamashiro T."/>
            <person name="Shiraishi A."/>
            <person name="Satake H."/>
            <person name="Nakayama K."/>
        </authorList>
    </citation>
    <scope>NUCLEOTIDE SEQUENCE</scope>
</reference>
<proteinExistence type="predicted"/>
<dbReference type="InterPro" id="IPR025724">
    <property type="entry name" value="GAG-pre-integrase_dom"/>
</dbReference>
<sequence length="358" mass="41592">MAVAGNMETIGNQVVQQSVIQCFICKGFRHIVKEYKKPKRVKDYEYHTGKMMLCKQESKDSGYTKQMTGNLKLVCNFVKKYLSKVRFRSDQFAPILEYRDLVQGNVMIKRVYYKIYMLFRDLQGNDLLKGTRRFDLYTIALQESSSSTPIYFMEKYSPTQAWLWHCRLSHLNFDTINLLSKNDIMKGLPKFKYVKDQLCSSCELDDEPMLAVDRVVAPTPGSAITIPETANEFSIKDFDALLDEGSKILHSIKGTLLEEEIFAEFYEFMAMTADENSDSESDTEEPQFKKITINTNYKIKTSLKEPPMDLELKPLHDNMEYVFLEEPYFLSVIISSQLFKEKKNKLISILKKHKQAFA</sequence>
<dbReference type="Pfam" id="PF13976">
    <property type="entry name" value="gag_pre-integrs"/>
    <property type="match status" value="1"/>
</dbReference>
<dbReference type="EMBL" id="BKCJ010118420">
    <property type="protein sequence ID" value="GEX60526.1"/>
    <property type="molecule type" value="Genomic_DNA"/>
</dbReference>
<gene>
    <name evidence="2" type="ORF">Tci_332501</name>
</gene>
<protein>
    <submittedName>
        <fullName evidence="2">Integrase, catalytic region, zinc finger, CCHC-type, peptidase aspartic, catalytic</fullName>
    </submittedName>
</protein>
<accession>A0A699HBW6</accession>
<name>A0A699HBW6_TANCI</name>
<feature type="domain" description="GAG-pre-integrase" evidence="1">
    <location>
        <begin position="136"/>
        <end position="204"/>
    </location>
</feature>
<organism evidence="2">
    <name type="scientific">Tanacetum cinerariifolium</name>
    <name type="common">Dalmatian daisy</name>
    <name type="synonym">Chrysanthemum cinerariifolium</name>
    <dbReference type="NCBI Taxonomy" id="118510"/>
    <lineage>
        <taxon>Eukaryota</taxon>
        <taxon>Viridiplantae</taxon>
        <taxon>Streptophyta</taxon>
        <taxon>Embryophyta</taxon>
        <taxon>Tracheophyta</taxon>
        <taxon>Spermatophyta</taxon>
        <taxon>Magnoliopsida</taxon>
        <taxon>eudicotyledons</taxon>
        <taxon>Gunneridae</taxon>
        <taxon>Pentapetalae</taxon>
        <taxon>asterids</taxon>
        <taxon>campanulids</taxon>
        <taxon>Asterales</taxon>
        <taxon>Asteraceae</taxon>
        <taxon>Asteroideae</taxon>
        <taxon>Anthemideae</taxon>
        <taxon>Anthemidinae</taxon>
        <taxon>Tanacetum</taxon>
    </lineage>
</organism>